<dbReference type="SMART" id="SM00903">
    <property type="entry name" value="Flavin_Reduct"/>
    <property type="match status" value="1"/>
</dbReference>
<evidence type="ECO:0000256" key="1">
    <source>
        <dbReference type="ARBA" id="ARBA00001917"/>
    </source>
</evidence>
<dbReference type="Pfam" id="PF01613">
    <property type="entry name" value="Flavin_Reduct"/>
    <property type="match status" value="1"/>
</dbReference>
<sequence length="188" mass="21540">MRVKRKSIGTHYSMCVQPTFIIGTYNENGNPDFAPITWISVTCEGEDYLLVVSMYGTKQTKQNIVRTKQLSVNLVSTDMLELVDYFGSTSGKDRWKNDISYSYTVSEYVHAPLLDSSRWIYECEVSEVVKTGESDTFFCRIKNIQIDEDIKVGDTFEIDLVEFKPVIYSGQYHSIGKNLGKIGDFYKK</sequence>
<evidence type="ECO:0000256" key="2">
    <source>
        <dbReference type="ARBA" id="ARBA00022630"/>
    </source>
</evidence>
<dbReference type="OrthoDB" id="9806228at2"/>
<name>A0A1M7EVX6_9FIRM</name>
<keyword evidence="6" id="KW-1185">Reference proteome</keyword>
<dbReference type="GO" id="GO:0010181">
    <property type="term" value="F:FMN binding"/>
    <property type="evidence" value="ECO:0007669"/>
    <property type="project" value="InterPro"/>
</dbReference>
<evidence type="ECO:0000313" key="6">
    <source>
        <dbReference type="Proteomes" id="UP000184038"/>
    </source>
</evidence>
<dbReference type="STRING" id="1120996.SAMN02746066_00236"/>
<evidence type="ECO:0000256" key="3">
    <source>
        <dbReference type="ARBA" id="ARBA00038054"/>
    </source>
</evidence>
<evidence type="ECO:0000313" key="5">
    <source>
        <dbReference type="EMBL" id="SHL95985.1"/>
    </source>
</evidence>
<accession>A0A1M7EVX6</accession>
<keyword evidence="2" id="KW-0285">Flavoprotein</keyword>
<dbReference type="Proteomes" id="UP000184038">
    <property type="component" value="Unassembled WGS sequence"/>
</dbReference>
<dbReference type="SUPFAM" id="SSF50475">
    <property type="entry name" value="FMN-binding split barrel"/>
    <property type="match status" value="1"/>
</dbReference>
<dbReference type="InterPro" id="IPR012349">
    <property type="entry name" value="Split_barrel_FMN-bd"/>
</dbReference>
<feature type="domain" description="Flavin reductase like" evidence="4">
    <location>
        <begin position="12"/>
        <end position="156"/>
    </location>
</feature>
<proteinExistence type="inferred from homology"/>
<dbReference type="InterPro" id="IPR002563">
    <property type="entry name" value="Flavin_Rdtase-like_dom"/>
</dbReference>
<dbReference type="GO" id="GO:0016646">
    <property type="term" value="F:oxidoreductase activity, acting on the CH-NH group of donors, NAD or NADP as acceptor"/>
    <property type="evidence" value="ECO:0007669"/>
    <property type="project" value="UniProtKB-ARBA"/>
</dbReference>
<reference evidence="5 6" key="1">
    <citation type="submission" date="2016-11" db="EMBL/GenBank/DDBJ databases">
        <authorList>
            <person name="Jaros S."/>
            <person name="Januszkiewicz K."/>
            <person name="Wedrychowicz H."/>
        </authorList>
    </citation>
    <scope>NUCLEOTIDE SEQUENCE [LARGE SCALE GENOMIC DNA]</scope>
    <source>
        <strain evidence="5 6">DSM 15930</strain>
    </source>
</reference>
<evidence type="ECO:0000259" key="4">
    <source>
        <dbReference type="SMART" id="SM00903"/>
    </source>
</evidence>
<dbReference type="InterPro" id="IPR052174">
    <property type="entry name" value="Flavoredoxin"/>
</dbReference>
<organism evidence="5 6">
    <name type="scientific">Anaerosporobacter mobilis DSM 15930</name>
    <dbReference type="NCBI Taxonomy" id="1120996"/>
    <lineage>
        <taxon>Bacteria</taxon>
        <taxon>Bacillati</taxon>
        <taxon>Bacillota</taxon>
        <taxon>Clostridia</taxon>
        <taxon>Lachnospirales</taxon>
        <taxon>Lachnospiraceae</taxon>
        <taxon>Anaerosporobacter</taxon>
    </lineage>
</organism>
<gene>
    <name evidence="5" type="ORF">SAMN02746066_00236</name>
</gene>
<comment type="cofactor">
    <cofactor evidence="1">
        <name>FMN</name>
        <dbReference type="ChEBI" id="CHEBI:58210"/>
    </cofactor>
</comment>
<dbReference type="Gene3D" id="2.30.110.10">
    <property type="entry name" value="Electron Transport, Fmn-binding Protein, Chain A"/>
    <property type="match status" value="1"/>
</dbReference>
<dbReference type="AlphaFoldDB" id="A0A1M7EVX6"/>
<protein>
    <submittedName>
        <fullName evidence="5">NADH-FMN oxidoreductase RutF, flavin reductase (DIM6/NTAB) family</fullName>
    </submittedName>
</protein>
<dbReference type="EMBL" id="FRCP01000005">
    <property type="protein sequence ID" value="SHL95985.1"/>
    <property type="molecule type" value="Genomic_DNA"/>
</dbReference>
<comment type="similarity">
    <text evidence="3">Belongs to the flavoredoxin family.</text>
</comment>
<dbReference type="PANTHER" id="PTHR43567:SF1">
    <property type="entry name" value="FLAVOREDOXIN"/>
    <property type="match status" value="1"/>
</dbReference>
<dbReference type="PANTHER" id="PTHR43567">
    <property type="entry name" value="FLAVOREDOXIN-RELATED-RELATED"/>
    <property type="match status" value="1"/>
</dbReference>
<dbReference type="RefSeq" id="WP_073281897.1">
    <property type="nucleotide sequence ID" value="NZ_FRCP01000005.1"/>
</dbReference>